<feature type="region of interest" description="Disordered" evidence="1">
    <location>
        <begin position="33"/>
        <end position="59"/>
    </location>
</feature>
<protein>
    <submittedName>
        <fullName evidence="2">Uncharacterized protein</fullName>
    </submittedName>
</protein>
<comment type="caution">
    <text evidence="2">The sequence shown here is derived from an EMBL/GenBank/DDBJ whole genome shotgun (WGS) entry which is preliminary data.</text>
</comment>
<evidence type="ECO:0000256" key="1">
    <source>
        <dbReference type="SAM" id="MobiDB-lite"/>
    </source>
</evidence>
<gene>
    <name evidence="2" type="ORF">E2C01_046740</name>
</gene>
<dbReference type="EMBL" id="VSRR010011205">
    <property type="protein sequence ID" value="MPC52861.1"/>
    <property type="molecule type" value="Genomic_DNA"/>
</dbReference>
<organism evidence="2 3">
    <name type="scientific">Portunus trituberculatus</name>
    <name type="common">Swimming crab</name>
    <name type="synonym">Neptunus trituberculatus</name>
    <dbReference type="NCBI Taxonomy" id="210409"/>
    <lineage>
        <taxon>Eukaryota</taxon>
        <taxon>Metazoa</taxon>
        <taxon>Ecdysozoa</taxon>
        <taxon>Arthropoda</taxon>
        <taxon>Crustacea</taxon>
        <taxon>Multicrustacea</taxon>
        <taxon>Malacostraca</taxon>
        <taxon>Eumalacostraca</taxon>
        <taxon>Eucarida</taxon>
        <taxon>Decapoda</taxon>
        <taxon>Pleocyemata</taxon>
        <taxon>Brachyura</taxon>
        <taxon>Eubrachyura</taxon>
        <taxon>Portunoidea</taxon>
        <taxon>Portunidae</taxon>
        <taxon>Portuninae</taxon>
        <taxon>Portunus</taxon>
    </lineage>
</organism>
<keyword evidence="3" id="KW-1185">Reference proteome</keyword>
<evidence type="ECO:0000313" key="3">
    <source>
        <dbReference type="Proteomes" id="UP000324222"/>
    </source>
</evidence>
<dbReference type="AlphaFoldDB" id="A0A5B7FZC4"/>
<sequence length="92" mass="10068">MTDSTAPIHIHIGEPTYKDQTCYFWGVNPSPPLSPTSSCNACKDRKGKDSPTVSFSPSPPLPYSSFYLPITHTDPRLKALTYLVLPVSLTSV</sequence>
<name>A0A5B7FZC4_PORTR</name>
<dbReference type="Proteomes" id="UP000324222">
    <property type="component" value="Unassembled WGS sequence"/>
</dbReference>
<reference evidence="2 3" key="1">
    <citation type="submission" date="2019-05" db="EMBL/GenBank/DDBJ databases">
        <title>Another draft genome of Portunus trituberculatus and its Hox gene families provides insights of decapod evolution.</title>
        <authorList>
            <person name="Jeong J.-H."/>
            <person name="Song I."/>
            <person name="Kim S."/>
            <person name="Choi T."/>
            <person name="Kim D."/>
            <person name="Ryu S."/>
            <person name="Kim W."/>
        </authorList>
    </citation>
    <scope>NUCLEOTIDE SEQUENCE [LARGE SCALE GENOMIC DNA]</scope>
    <source>
        <tissue evidence="2">Muscle</tissue>
    </source>
</reference>
<proteinExistence type="predicted"/>
<accession>A0A5B7FZC4</accession>
<evidence type="ECO:0000313" key="2">
    <source>
        <dbReference type="EMBL" id="MPC52861.1"/>
    </source>
</evidence>